<evidence type="ECO:0000256" key="9">
    <source>
        <dbReference type="ARBA" id="ARBA00022777"/>
    </source>
</evidence>
<comment type="pathway">
    <text evidence="2 13">Glycolipid biosynthesis; lipid IV(A) biosynthesis; lipid IV(A) from (3R)-3-hydroxytetradecanoyl-[acyl-carrier-protein] and UDP-N-acetyl-alpha-D-glucosamine: step 6/6.</text>
</comment>
<dbReference type="AlphaFoldDB" id="A0A173MFX9"/>
<keyword evidence="7 13" id="KW-0808">Transferase</keyword>
<dbReference type="SUPFAM" id="SSF52540">
    <property type="entry name" value="P-loop containing nucleoside triphosphate hydrolases"/>
    <property type="match status" value="1"/>
</dbReference>
<evidence type="ECO:0000256" key="7">
    <source>
        <dbReference type="ARBA" id="ARBA00022679"/>
    </source>
</evidence>
<comment type="caution">
    <text evidence="13">Lacks conserved residue(s) required for the propagation of feature annotation.</text>
</comment>
<comment type="function">
    <text evidence="1 13">Transfers the gamma-phosphate of ATP to the 4'-position of a tetraacyldisaccharide 1-phosphate intermediate (termed DS-1-P) to form tetraacyldisaccharide 1,4'-bis-phosphate (lipid IVA).</text>
</comment>
<dbReference type="Pfam" id="PF02606">
    <property type="entry name" value="LpxK"/>
    <property type="match status" value="1"/>
</dbReference>
<keyword evidence="15" id="KW-1185">Reference proteome</keyword>
<proteinExistence type="inferred from homology"/>
<name>A0A173MFX9_9BACT</name>
<dbReference type="NCBIfam" id="TIGR00682">
    <property type="entry name" value="lpxK"/>
    <property type="match status" value="1"/>
</dbReference>
<organism evidence="14 15">
    <name type="scientific">Filimonas lacunae</name>
    <dbReference type="NCBI Taxonomy" id="477680"/>
    <lineage>
        <taxon>Bacteria</taxon>
        <taxon>Pseudomonadati</taxon>
        <taxon>Bacteroidota</taxon>
        <taxon>Chitinophagia</taxon>
        <taxon>Chitinophagales</taxon>
        <taxon>Chitinophagaceae</taxon>
        <taxon>Filimonas</taxon>
    </lineage>
</organism>
<dbReference type="HAMAP" id="MF_00409">
    <property type="entry name" value="LpxK"/>
    <property type="match status" value="1"/>
</dbReference>
<dbReference type="GO" id="GO:0009029">
    <property type="term" value="F:lipid-A 4'-kinase activity"/>
    <property type="evidence" value="ECO:0007669"/>
    <property type="project" value="UniProtKB-UniRule"/>
</dbReference>
<keyword evidence="9 13" id="KW-0418">Kinase</keyword>
<evidence type="ECO:0000256" key="12">
    <source>
        <dbReference type="ARBA" id="ARBA00029757"/>
    </source>
</evidence>
<keyword evidence="5 13" id="KW-0444">Lipid biosynthesis</keyword>
<reference evidence="15" key="1">
    <citation type="submission" date="2017-01" db="EMBL/GenBank/DDBJ databases">
        <authorList>
            <person name="Varghese N."/>
            <person name="Submissions S."/>
        </authorList>
    </citation>
    <scope>NUCLEOTIDE SEQUENCE [LARGE SCALE GENOMIC DNA]</scope>
    <source>
        <strain evidence="15">DSM 21054</strain>
    </source>
</reference>
<dbReference type="OrthoDB" id="9766423at2"/>
<dbReference type="GO" id="GO:0005524">
    <property type="term" value="F:ATP binding"/>
    <property type="evidence" value="ECO:0007669"/>
    <property type="project" value="UniProtKB-UniRule"/>
</dbReference>
<evidence type="ECO:0000256" key="10">
    <source>
        <dbReference type="ARBA" id="ARBA00022840"/>
    </source>
</evidence>
<evidence type="ECO:0000256" key="8">
    <source>
        <dbReference type="ARBA" id="ARBA00022741"/>
    </source>
</evidence>
<keyword evidence="8 13" id="KW-0547">Nucleotide-binding</keyword>
<dbReference type="Proteomes" id="UP000186917">
    <property type="component" value="Unassembled WGS sequence"/>
</dbReference>
<keyword evidence="10 13" id="KW-0067">ATP-binding</keyword>
<dbReference type="GO" id="GO:0009245">
    <property type="term" value="P:lipid A biosynthetic process"/>
    <property type="evidence" value="ECO:0007669"/>
    <property type="project" value="UniProtKB-UniRule"/>
</dbReference>
<dbReference type="InterPro" id="IPR003758">
    <property type="entry name" value="LpxK"/>
</dbReference>
<dbReference type="GO" id="GO:0009244">
    <property type="term" value="P:lipopolysaccharide core region biosynthetic process"/>
    <property type="evidence" value="ECO:0007669"/>
    <property type="project" value="TreeGrafter"/>
</dbReference>
<evidence type="ECO:0000256" key="3">
    <source>
        <dbReference type="ARBA" id="ARBA00012071"/>
    </source>
</evidence>
<keyword evidence="6 13" id="KW-0441">Lipid A biosynthesis</keyword>
<evidence type="ECO:0000256" key="11">
    <source>
        <dbReference type="ARBA" id="ARBA00023098"/>
    </source>
</evidence>
<protein>
    <recommendedName>
        <fullName evidence="4 13">Tetraacyldisaccharide 4'-kinase</fullName>
        <ecNumber evidence="3 13">2.7.1.130</ecNumber>
    </recommendedName>
    <alternativeName>
        <fullName evidence="12 13">Lipid A 4'-kinase</fullName>
    </alternativeName>
</protein>
<evidence type="ECO:0000256" key="13">
    <source>
        <dbReference type="HAMAP-Rule" id="MF_00409"/>
    </source>
</evidence>
<dbReference type="EMBL" id="FTOR01000007">
    <property type="protein sequence ID" value="SIT27295.1"/>
    <property type="molecule type" value="Genomic_DNA"/>
</dbReference>
<evidence type="ECO:0000256" key="2">
    <source>
        <dbReference type="ARBA" id="ARBA00004870"/>
    </source>
</evidence>
<dbReference type="STRING" id="477680.SAMN05421788_107199"/>
<dbReference type="PANTHER" id="PTHR42724">
    <property type="entry name" value="TETRAACYLDISACCHARIDE 4'-KINASE"/>
    <property type="match status" value="1"/>
</dbReference>
<dbReference type="PANTHER" id="PTHR42724:SF1">
    <property type="entry name" value="TETRAACYLDISACCHARIDE 4'-KINASE, MITOCHONDRIAL-RELATED"/>
    <property type="match status" value="1"/>
</dbReference>
<dbReference type="GO" id="GO:0005886">
    <property type="term" value="C:plasma membrane"/>
    <property type="evidence" value="ECO:0007669"/>
    <property type="project" value="TreeGrafter"/>
</dbReference>
<evidence type="ECO:0000256" key="5">
    <source>
        <dbReference type="ARBA" id="ARBA00022516"/>
    </source>
</evidence>
<dbReference type="KEGG" id="fln:FLA_2553"/>
<gene>
    <name evidence="13" type="primary">lpxK</name>
    <name evidence="14" type="ORF">SAMN05421788_107199</name>
</gene>
<evidence type="ECO:0000313" key="14">
    <source>
        <dbReference type="EMBL" id="SIT27295.1"/>
    </source>
</evidence>
<evidence type="ECO:0000256" key="1">
    <source>
        <dbReference type="ARBA" id="ARBA00002274"/>
    </source>
</evidence>
<keyword evidence="11 13" id="KW-0443">Lipid metabolism</keyword>
<evidence type="ECO:0000256" key="4">
    <source>
        <dbReference type="ARBA" id="ARBA00016436"/>
    </source>
</evidence>
<dbReference type="UniPathway" id="UPA00359">
    <property type="reaction ID" value="UER00482"/>
</dbReference>
<sequence>MNFNSFFLKSFRVLLLPFALLYGLAVTIRNFLYNKKYLRSAEFGLPVICIGNVTVGGTGKSPMVEYLVQLLQRQFKVATLSRGYKRKTKGYALAGDKTTALDIGDEPMQFHLKFPELTVAVGEERIVAIPQLLHDKPETQVILLDDAFQHRSVKAGLNILLTDYNNLFTRDWFLPTGDLRDQRLSYKRAQVIIVTKCPATLTEEEKQKLIKEIKPLPEQTVYFTTIEYGTPYHITNRTAHSLVHEEEVLLVCGIANPRPLKQYLNEQVASYSQLDYSDHHIFSIDDLKEIRKKFEILSGSKKLILTTEKDAVRLLKFRQELDRLPLYVLPVRHGFLFNGAEQFNGQIIHFIENYQLHTA</sequence>
<evidence type="ECO:0000313" key="15">
    <source>
        <dbReference type="Proteomes" id="UP000186917"/>
    </source>
</evidence>
<evidence type="ECO:0000256" key="6">
    <source>
        <dbReference type="ARBA" id="ARBA00022556"/>
    </source>
</evidence>
<comment type="catalytic activity">
    <reaction evidence="13">
        <text>a lipid A disaccharide + ATP = a lipid IVA + ADP + H(+)</text>
        <dbReference type="Rhea" id="RHEA:67840"/>
        <dbReference type="ChEBI" id="CHEBI:15378"/>
        <dbReference type="ChEBI" id="CHEBI:30616"/>
        <dbReference type="ChEBI" id="CHEBI:176343"/>
        <dbReference type="ChEBI" id="CHEBI:176425"/>
        <dbReference type="ChEBI" id="CHEBI:456216"/>
        <dbReference type="EC" id="2.7.1.130"/>
    </reaction>
</comment>
<comment type="similarity">
    <text evidence="13">Belongs to the LpxK family.</text>
</comment>
<dbReference type="EC" id="2.7.1.130" evidence="3 13"/>
<dbReference type="InterPro" id="IPR027417">
    <property type="entry name" value="P-loop_NTPase"/>
</dbReference>
<accession>A0A173MFX9</accession>